<reference evidence="6 7" key="1">
    <citation type="journal article" date="2023" name="bioRxiv">
        <title>High-quality genome assemblies of four members of thePodospora anserinaspecies complex.</title>
        <authorList>
            <person name="Ament-Velasquez S.L."/>
            <person name="Vogan A.A."/>
            <person name="Wallerman O."/>
            <person name="Hartmann F."/>
            <person name="Gautier V."/>
            <person name="Silar P."/>
            <person name="Giraud T."/>
            <person name="Johannesson H."/>
        </authorList>
    </citation>
    <scope>NUCLEOTIDE SEQUENCE [LARGE SCALE GENOMIC DNA]</scope>
    <source>
        <strain evidence="6 7">CBS 415.72m</strain>
    </source>
</reference>
<sequence>MRAKWRKKRVRRLKRKRRKMRARSELSTLVVPLDYHGDANRSLTLPVVKWANRSRQPPRVFSNHVLPGTTLYNNGIHCAEV</sequence>
<dbReference type="Pfam" id="PF05162">
    <property type="entry name" value="Ribosomal_L41"/>
    <property type="match status" value="1"/>
</dbReference>
<evidence type="ECO:0000256" key="5">
    <source>
        <dbReference type="SAM" id="MobiDB-lite"/>
    </source>
</evidence>
<feature type="region of interest" description="Disordered" evidence="5">
    <location>
        <begin position="1"/>
        <end position="21"/>
    </location>
</feature>
<dbReference type="EMBL" id="JAFFHA010000009">
    <property type="protein sequence ID" value="KAK4650681.1"/>
    <property type="molecule type" value="Genomic_DNA"/>
</dbReference>
<accession>A0ABR0G4T8</accession>
<evidence type="ECO:0000256" key="3">
    <source>
        <dbReference type="ARBA" id="ARBA00043969"/>
    </source>
</evidence>
<proteinExistence type="inferred from homology"/>
<name>A0ABR0G4T8_9PEZI</name>
<dbReference type="InterPro" id="IPR007836">
    <property type="entry name" value="Ribosomal_eS32"/>
</dbReference>
<dbReference type="RefSeq" id="XP_062739656.1">
    <property type="nucleotide sequence ID" value="XM_062893811.1"/>
</dbReference>
<comment type="subunit">
    <text evidence="4">Component of the large ribosomal subunit.</text>
</comment>
<evidence type="ECO:0000256" key="1">
    <source>
        <dbReference type="ARBA" id="ARBA00022980"/>
    </source>
</evidence>
<evidence type="ECO:0000256" key="4">
    <source>
        <dbReference type="RuleBase" id="RU368055"/>
    </source>
</evidence>
<keyword evidence="2 4" id="KW-0687">Ribonucleoprotein</keyword>
<gene>
    <name evidence="6" type="ORF">QC762_709630</name>
</gene>
<dbReference type="Proteomes" id="UP001323405">
    <property type="component" value="Unassembled WGS sequence"/>
</dbReference>
<keyword evidence="7" id="KW-1185">Reference proteome</keyword>
<evidence type="ECO:0000313" key="7">
    <source>
        <dbReference type="Proteomes" id="UP001323405"/>
    </source>
</evidence>
<protein>
    <recommendedName>
        <fullName evidence="4">60S ribosomal protein L41</fullName>
    </recommendedName>
</protein>
<comment type="similarity">
    <text evidence="3 4">Belongs to the eukaryotic ribosomal protein eS32 family.</text>
</comment>
<comment type="caution">
    <text evidence="6">The sequence shown here is derived from an EMBL/GenBank/DDBJ whole genome shotgun (WGS) entry which is preliminary data.</text>
</comment>
<evidence type="ECO:0000313" key="6">
    <source>
        <dbReference type="EMBL" id="KAK4650681.1"/>
    </source>
</evidence>
<keyword evidence="1 4" id="KW-0689">Ribosomal protein</keyword>
<dbReference type="GeneID" id="87913718"/>
<evidence type="ECO:0000256" key="2">
    <source>
        <dbReference type="ARBA" id="ARBA00023274"/>
    </source>
</evidence>
<organism evidence="6 7">
    <name type="scientific">Podospora pseudocomata</name>
    <dbReference type="NCBI Taxonomy" id="2093779"/>
    <lineage>
        <taxon>Eukaryota</taxon>
        <taxon>Fungi</taxon>
        <taxon>Dikarya</taxon>
        <taxon>Ascomycota</taxon>
        <taxon>Pezizomycotina</taxon>
        <taxon>Sordariomycetes</taxon>
        <taxon>Sordariomycetidae</taxon>
        <taxon>Sordariales</taxon>
        <taxon>Podosporaceae</taxon>
        <taxon>Podospora</taxon>
    </lineage>
</organism>